<evidence type="ECO:0000256" key="1">
    <source>
        <dbReference type="SAM" id="Phobius"/>
    </source>
</evidence>
<dbReference type="RefSeq" id="WP_024464172.1">
    <property type="nucleotide sequence ID" value="NZ_CP062939.1"/>
</dbReference>
<dbReference type="OrthoDB" id="9884553at2"/>
<protein>
    <submittedName>
        <fullName evidence="2">Uncharacterized protein</fullName>
    </submittedName>
</protein>
<proteinExistence type="predicted"/>
<organism evidence="2 3">
    <name type="scientific">Bifidobacterium subtile</name>
    <dbReference type="NCBI Taxonomy" id="77635"/>
    <lineage>
        <taxon>Bacteria</taxon>
        <taxon>Bacillati</taxon>
        <taxon>Actinomycetota</taxon>
        <taxon>Actinomycetes</taxon>
        <taxon>Bifidobacteriales</taxon>
        <taxon>Bifidobacteriaceae</taxon>
        <taxon>Bifidobacterium</taxon>
    </lineage>
</organism>
<feature type="transmembrane region" description="Helical" evidence="1">
    <location>
        <begin position="35"/>
        <end position="54"/>
    </location>
</feature>
<evidence type="ECO:0000313" key="3">
    <source>
        <dbReference type="Proteomes" id="UP000029055"/>
    </source>
</evidence>
<dbReference type="Proteomes" id="UP000029055">
    <property type="component" value="Unassembled WGS sequence"/>
</dbReference>
<gene>
    <name evidence="2" type="ORF">BISU_0823</name>
</gene>
<keyword evidence="1" id="KW-0472">Membrane</keyword>
<keyword evidence="1" id="KW-0812">Transmembrane</keyword>
<dbReference type="GeneID" id="78126954"/>
<comment type="caution">
    <text evidence="2">The sequence shown here is derived from an EMBL/GenBank/DDBJ whole genome shotgun (WGS) entry which is preliminary data.</text>
</comment>
<accession>A0A087E547</accession>
<keyword evidence="1" id="KW-1133">Transmembrane helix</keyword>
<dbReference type="STRING" id="77635.BISU_0823"/>
<dbReference type="EMBL" id="JGZR01000007">
    <property type="protein sequence ID" value="KFJ02898.1"/>
    <property type="molecule type" value="Genomic_DNA"/>
</dbReference>
<dbReference type="AlphaFoldDB" id="A0A087E547"/>
<reference evidence="2 3" key="1">
    <citation type="submission" date="2014-03" db="EMBL/GenBank/DDBJ databases">
        <title>Genomics of Bifidobacteria.</title>
        <authorList>
            <person name="Ventura M."/>
            <person name="Milani C."/>
            <person name="Lugli G.A."/>
        </authorList>
    </citation>
    <scope>NUCLEOTIDE SEQUENCE [LARGE SCALE GENOMIC DNA]</scope>
    <source>
        <strain evidence="2 3">LMG 11597</strain>
    </source>
</reference>
<keyword evidence="3" id="KW-1185">Reference proteome</keyword>
<evidence type="ECO:0000313" key="2">
    <source>
        <dbReference type="EMBL" id="KFJ02898.1"/>
    </source>
</evidence>
<sequence length="63" mass="7040">MSWFYIVLIGLLACQLGLGVVVRGLQGDPQEHDRILFAATLLALMAGVMIVYVLEAMFGWWSR</sequence>
<name>A0A087E547_9BIFI</name>